<proteinExistence type="predicted"/>
<dbReference type="Proteomes" id="UP001180825">
    <property type="component" value="Unassembled WGS sequence"/>
</dbReference>
<dbReference type="Gene3D" id="1.10.10.10">
    <property type="entry name" value="Winged helix-like DNA-binding domain superfamily/Winged helix DNA-binding domain"/>
    <property type="match status" value="1"/>
</dbReference>
<gene>
    <name evidence="2" type="ORF">J2X21_001861</name>
</gene>
<dbReference type="InterPro" id="IPR036388">
    <property type="entry name" value="WH-like_DNA-bd_sf"/>
</dbReference>
<sequence>MDEGKEDEEAGQLESRKAVEAARRGDAQGMVSGFFAGGLADWLSWRMSVLYPKLPAQDREDCVAEAVGDAYKALVSGRRISTLPAYLMKAASNNAVDMLRDRAGERSADVDTFSNVRDPAVEAIREQARLRLRKQALVKARELLPLIGMDNICKVMATIFDAIEAGMEEIADSEIADALGMNEETVRRLKSRGFERLRRHAREKGYDLEKYERAIGITETVEMDDEGESDE</sequence>
<evidence type="ECO:0000259" key="1">
    <source>
        <dbReference type="Pfam" id="PF04545"/>
    </source>
</evidence>
<evidence type="ECO:0000313" key="2">
    <source>
        <dbReference type="EMBL" id="MDR7332728.1"/>
    </source>
</evidence>
<dbReference type="InterPro" id="IPR013324">
    <property type="entry name" value="RNA_pol_sigma_r3/r4-like"/>
</dbReference>
<keyword evidence="2" id="KW-0240">DNA-directed RNA polymerase</keyword>
<reference evidence="2 3" key="1">
    <citation type="submission" date="2023-07" db="EMBL/GenBank/DDBJ databases">
        <title>Sorghum-associated microbial communities from plants grown in Nebraska, USA.</title>
        <authorList>
            <person name="Schachtman D."/>
        </authorList>
    </citation>
    <scope>NUCLEOTIDE SEQUENCE [LARGE SCALE GENOMIC DNA]</scope>
    <source>
        <strain evidence="2 3">BE316</strain>
    </source>
</reference>
<dbReference type="Gene3D" id="1.10.1740.10">
    <property type="match status" value="1"/>
</dbReference>
<dbReference type="Pfam" id="PF04545">
    <property type="entry name" value="Sigma70_r4"/>
    <property type="match status" value="1"/>
</dbReference>
<protein>
    <submittedName>
        <fullName evidence="2">DNA-directed RNA polymerase specialized sigma24 family protein</fullName>
    </submittedName>
</protein>
<dbReference type="SUPFAM" id="SSF88659">
    <property type="entry name" value="Sigma3 and sigma4 domains of RNA polymerase sigma factors"/>
    <property type="match status" value="1"/>
</dbReference>
<dbReference type="GO" id="GO:0000428">
    <property type="term" value="C:DNA-directed RNA polymerase complex"/>
    <property type="evidence" value="ECO:0007669"/>
    <property type="project" value="UniProtKB-KW"/>
</dbReference>
<dbReference type="InterPro" id="IPR013325">
    <property type="entry name" value="RNA_pol_sigma_r2"/>
</dbReference>
<keyword evidence="2" id="KW-0804">Transcription</keyword>
<name>A0ABU2A7Z7_9BURK</name>
<dbReference type="InterPro" id="IPR007630">
    <property type="entry name" value="RNA_pol_sigma70_r4"/>
</dbReference>
<evidence type="ECO:0000313" key="3">
    <source>
        <dbReference type="Proteomes" id="UP001180825"/>
    </source>
</evidence>
<keyword evidence="3" id="KW-1185">Reference proteome</keyword>
<feature type="domain" description="RNA polymerase sigma-70 region 4" evidence="1">
    <location>
        <begin position="173"/>
        <end position="198"/>
    </location>
</feature>
<dbReference type="SUPFAM" id="SSF88946">
    <property type="entry name" value="Sigma2 domain of RNA polymerase sigma factors"/>
    <property type="match status" value="1"/>
</dbReference>
<accession>A0ABU2A7Z7</accession>
<organism evidence="2 3">
    <name type="scientific">Roseateles asaccharophilus</name>
    <dbReference type="NCBI Taxonomy" id="582607"/>
    <lineage>
        <taxon>Bacteria</taxon>
        <taxon>Pseudomonadati</taxon>
        <taxon>Pseudomonadota</taxon>
        <taxon>Betaproteobacteria</taxon>
        <taxon>Burkholderiales</taxon>
        <taxon>Sphaerotilaceae</taxon>
        <taxon>Roseateles</taxon>
    </lineage>
</organism>
<dbReference type="RefSeq" id="WP_310327639.1">
    <property type="nucleotide sequence ID" value="NZ_JAVDXV010000003.1"/>
</dbReference>
<dbReference type="EMBL" id="JAVDXV010000003">
    <property type="protein sequence ID" value="MDR7332728.1"/>
    <property type="molecule type" value="Genomic_DNA"/>
</dbReference>
<comment type="caution">
    <text evidence="2">The sequence shown here is derived from an EMBL/GenBank/DDBJ whole genome shotgun (WGS) entry which is preliminary data.</text>
</comment>